<protein>
    <submittedName>
        <fullName evidence="2">Uncharacterized protein</fullName>
    </submittedName>
</protein>
<dbReference type="Proteomes" id="UP001311232">
    <property type="component" value="Unassembled WGS sequence"/>
</dbReference>
<proteinExistence type="predicted"/>
<evidence type="ECO:0000313" key="3">
    <source>
        <dbReference type="Proteomes" id="UP001311232"/>
    </source>
</evidence>
<organism evidence="2 3">
    <name type="scientific">Crenichthys baileyi</name>
    <name type="common">White River springfish</name>
    <dbReference type="NCBI Taxonomy" id="28760"/>
    <lineage>
        <taxon>Eukaryota</taxon>
        <taxon>Metazoa</taxon>
        <taxon>Chordata</taxon>
        <taxon>Craniata</taxon>
        <taxon>Vertebrata</taxon>
        <taxon>Euteleostomi</taxon>
        <taxon>Actinopterygii</taxon>
        <taxon>Neopterygii</taxon>
        <taxon>Teleostei</taxon>
        <taxon>Neoteleostei</taxon>
        <taxon>Acanthomorphata</taxon>
        <taxon>Ovalentaria</taxon>
        <taxon>Atherinomorphae</taxon>
        <taxon>Cyprinodontiformes</taxon>
        <taxon>Goodeidae</taxon>
        <taxon>Crenichthys</taxon>
    </lineage>
</organism>
<dbReference type="EMBL" id="JAHHUM010002782">
    <property type="protein sequence ID" value="KAK5600800.1"/>
    <property type="molecule type" value="Genomic_DNA"/>
</dbReference>
<feature type="region of interest" description="Disordered" evidence="1">
    <location>
        <begin position="48"/>
        <end position="87"/>
    </location>
</feature>
<dbReference type="AlphaFoldDB" id="A0AAV9QXT2"/>
<accession>A0AAV9QXT2</accession>
<evidence type="ECO:0000313" key="2">
    <source>
        <dbReference type="EMBL" id="KAK5600800.1"/>
    </source>
</evidence>
<keyword evidence="3" id="KW-1185">Reference proteome</keyword>
<sequence length="104" mass="11279">MRITRPWFSTGKGRLALFRLEGILPEVASEGRMKREIGADTVVMRLSRASAPPHREESVEGAQASVLNAPWTPPSEGVPGTSHQEEAQDTLEGLCLLAGLGMPW</sequence>
<evidence type="ECO:0000256" key="1">
    <source>
        <dbReference type="SAM" id="MobiDB-lite"/>
    </source>
</evidence>
<gene>
    <name evidence="2" type="ORF">CRENBAI_009712</name>
</gene>
<comment type="caution">
    <text evidence="2">The sequence shown here is derived from an EMBL/GenBank/DDBJ whole genome shotgun (WGS) entry which is preliminary data.</text>
</comment>
<reference evidence="2 3" key="1">
    <citation type="submission" date="2021-06" db="EMBL/GenBank/DDBJ databases">
        <authorList>
            <person name="Palmer J.M."/>
        </authorList>
    </citation>
    <scope>NUCLEOTIDE SEQUENCE [LARGE SCALE GENOMIC DNA]</scope>
    <source>
        <strain evidence="2 3">MEX-2019</strain>
        <tissue evidence="2">Muscle</tissue>
    </source>
</reference>
<name>A0AAV9QXT2_9TELE</name>